<evidence type="ECO:0000313" key="2">
    <source>
        <dbReference type="EMBL" id="QBK65262.1"/>
    </source>
</evidence>
<reference evidence="5" key="2">
    <citation type="submission" date="2022-12" db="EMBL/GenBank/DDBJ databases">
        <title>B. miyamotoi WGS.</title>
        <authorList>
            <person name="Gabriele M."/>
            <person name="Kuleshov K.V."/>
            <person name="Hepner S."/>
            <person name="Hoornstra D."/>
            <person name="Hovius J.W."/>
            <person name="Platonov A.E."/>
            <person name="Fingerle V."/>
            <person name="Strube C."/>
        </authorList>
    </citation>
    <scope>NUCLEOTIDE SEQUENCE</scope>
    <source>
        <strain evidence="5">Yekat-1</strain>
        <plasmid evidence="5">pYekat-1-cp30-4</plasmid>
    </source>
</reference>
<reference evidence="4" key="1">
    <citation type="submission" date="2019-03" db="EMBL/GenBank/DDBJ databases">
        <title>Whole genome sequencing of Borrelia miyamotoi strains isolated at the Russian territory.</title>
        <authorList>
            <person name="Kuleshov K.V."/>
            <person name="Platonov A.E."/>
            <person name="Goptar I.A."/>
            <person name="Shipulin G.A."/>
            <person name="Markelov M.L."/>
            <person name="Koetsveld J."/>
            <person name="Kolyasnikova N.M."/>
            <person name="Sarksyan D.S."/>
            <person name="Toporkova M.G."/>
            <person name="Hovius J.W."/>
        </authorList>
    </citation>
    <scope>NUCLEOTIDE SEQUENCE</scope>
    <source>
        <strain evidence="4">Yekat-18</strain>
        <strain evidence="3">Yekat-19</strain>
        <strain evidence="2">Yekat-21</strain>
        <strain evidence="1">Yekat-31</strain>
        <plasmid evidence="4">unnamed</plasmid>
    </source>
</reference>
<dbReference type="InterPro" id="IPR010875">
    <property type="entry name" value="DUF1506"/>
</dbReference>
<dbReference type="EMBL" id="CP037096">
    <property type="protein sequence ID" value="QBK66511.1"/>
    <property type="molecule type" value="Genomic_DNA"/>
</dbReference>
<keyword evidence="6" id="KW-1185">Reference proteome</keyword>
<protein>
    <submittedName>
        <fullName evidence="4">DUF1506 domain-containing protein</fullName>
    </submittedName>
    <submittedName>
        <fullName evidence="5">DUF1506 family protein</fullName>
    </submittedName>
</protein>
<keyword evidence="4" id="KW-0614">Plasmid</keyword>
<evidence type="ECO:0000313" key="1">
    <source>
        <dbReference type="EMBL" id="QBK63986.1"/>
    </source>
</evidence>
<geneLocation type="plasmid" evidence="5 6">
    <name>pYekat-1-cp30-4</name>
</geneLocation>
<dbReference type="EMBL" id="CP037513">
    <property type="protein sequence ID" value="QBL99438.1"/>
    <property type="molecule type" value="Genomic_DNA"/>
</dbReference>
<evidence type="ECO:0000313" key="5">
    <source>
        <dbReference type="EMBL" id="WDE71834.1"/>
    </source>
</evidence>
<dbReference type="EMBL" id="CP036955">
    <property type="protein sequence ID" value="QBK65262.1"/>
    <property type="molecule type" value="Genomic_DNA"/>
</dbReference>
<name>A0A482CZC8_9SPIR</name>
<geneLocation type="plasmid" evidence="4">
    <name>unnamed</name>
</geneLocation>
<evidence type="ECO:0000313" key="4">
    <source>
        <dbReference type="EMBL" id="QBL99438.1"/>
    </source>
</evidence>
<dbReference type="AlphaFoldDB" id="A0A482CZC8"/>
<accession>A0A482CZC8</accession>
<organism evidence="4">
    <name type="scientific">Borrelia miyamotoi</name>
    <dbReference type="NCBI Taxonomy" id="47466"/>
    <lineage>
        <taxon>Bacteria</taxon>
        <taxon>Pseudomonadati</taxon>
        <taxon>Spirochaetota</taxon>
        <taxon>Spirochaetia</taxon>
        <taxon>Spirochaetales</taxon>
        <taxon>Borreliaceae</taxon>
        <taxon>Borrelia</taxon>
    </lineage>
</organism>
<proteinExistence type="predicted"/>
<evidence type="ECO:0000313" key="6">
    <source>
        <dbReference type="Proteomes" id="UP000230633"/>
    </source>
</evidence>
<evidence type="ECO:0000313" key="3">
    <source>
        <dbReference type="EMBL" id="QBK66511.1"/>
    </source>
</evidence>
<dbReference type="Proteomes" id="UP000230633">
    <property type="component" value="Plasmid pYekat-1-cp30-4"/>
</dbReference>
<sequence>MKLLRHRLSSMAIRMIDKFSQDSLLKFYKGTHFRDEEFASNEITFNKANYTEFVGIIIDITPSELTLIEDSGLSDAEHLSKLYTYENLEFNLKCRVSLCEEYFEIVKIDSSAGYRTLILRSISWT</sequence>
<dbReference type="EMBL" id="CP036773">
    <property type="protein sequence ID" value="QBK63986.1"/>
    <property type="molecule type" value="Genomic_DNA"/>
</dbReference>
<dbReference type="RefSeq" id="WP_099497256.1">
    <property type="nucleotide sequence ID" value="NZ_CP024325.1"/>
</dbReference>
<dbReference type="EMBL" id="CP117153">
    <property type="protein sequence ID" value="WDE71834.1"/>
    <property type="molecule type" value="Genomic_DNA"/>
</dbReference>
<gene>
    <name evidence="5" type="ORF">CNO13_07490</name>
    <name evidence="1" type="ORF">EZU68_06320</name>
    <name evidence="2" type="ORF">EZU69_06225</name>
    <name evidence="3" type="ORF">EZU70_06190</name>
    <name evidence="4" type="ORF">EZU71_06240</name>
</gene>
<dbReference type="Pfam" id="PF07405">
    <property type="entry name" value="DUF1506"/>
    <property type="match status" value="1"/>
</dbReference>